<name>A0A0D7BFB8_9AGAR</name>
<dbReference type="InterPro" id="IPR045247">
    <property type="entry name" value="Oye-like"/>
</dbReference>
<dbReference type="InterPro" id="IPR013785">
    <property type="entry name" value="Aldolase_TIM"/>
</dbReference>
<organism evidence="2 3">
    <name type="scientific">Cylindrobasidium torrendii FP15055 ss-10</name>
    <dbReference type="NCBI Taxonomy" id="1314674"/>
    <lineage>
        <taxon>Eukaryota</taxon>
        <taxon>Fungi</taxon>
        <taxon>Dikarya</taxon>
        <taxon>Basidiomycota</taxon>
        <taxon>Agaricomycotina</taxon>
        <taxon>Agaricomycetes</taxon>
        <taxon>Agaricomycetidae</taxon>
        <taxon>Agaricales</taxon>
        <taxon>Marasmiineae</taxon>
        <taxon>Physalacriaceae</taxon>
        <taxon>Cylindrobasidium</taxon>
    </lineage>
</organism>
<dbReference type="Gene3D" id="3.20.20.70">
    <property type="entry name" value="Aldolase class I"/>
    <property type="match status" value="1"/>
</dbReference>
<dbReference type="PANTHER" id="PTHR22893">
    <property type="entry name" value="NADH OXIDOREDUCTASE-RELATED"/>
    <property type="match status" value="1"/>
</dbReference>
<accession>A0A0D7BFB8</accession>
<dbReference type="PANTHER" id="PTHR22893:SF91">
    <property type="entry name" value="NADPH DEHYDROGENASE 2-RELATED"/>
    <property type="match status" value="1"/>
</dbReference>
<dbReference type="InterPro" id="IPR001155">
    <property type="entry name" value="OxRdtase_FMN_N"/>
</dbReference>
<reference evidence="2 3" key="1">
    <citation type="journal article" date="2015" name="Fungal Genet. Biol.">
        <title>Evolution of novel wood decay mechanisms in Agaricales revealed by the genome sequences of Fistulina hepatica and Cylindrobasidium torrendii.</title>
        <authorList>
            <person name="Floudas D."/>
            <person name="Held B.W."/>
            <person name="Riley R."/>
            <person name="Nagy L.G."/>
            <person name="Koehler G."/>
            <person name="Ransdell A.S."/>
            <person name="Younus H."/>
            <person name="Chow J."/>
            <person name="Chiniquy J."/>
            <person name="Lipzen A."/>
            <person name="Tritt A."/>
            <person name="Sun H."/>
            <person name="Haridas S."/>
            <person name="LaButti K."/>
            <person name="Ohm R.A."/>
            <person name="Kues U."/>
            <person name="Blanchette R.A."/>
            <person name="Grigoriev I.V."/>
            <person name="Minto R.E."/>
            <person name="Hibbett D.S."/>
        </authorList>
    </citation>
    <scope>NUCLEOTIDE SEQUENCE [LARGE SCALE GENOMIC DNA]</scope>
    <source>
        <strain evidence="2 3">FP15055 ss-10</strain>
    </source>
</reference>
<dbReference type="SUPFAM" id="SSF51395">
    <property type="entry name" value="FMN-linked oxidoreductases"/>
    <property type="match status" value="1"/>
</dbReference>
<sequence>MSSPTSNTVSIFAPLKLGPLTLKNRVGVAAMTRNRSVPTTVPNSINVEHYRQRAAGGAGLIITEAILIERQGTEWQHAPGIWSKEHVEGWKKVTQAVHAEGGLIYGQLWHTGRVSHPDAPEQIKAGKPVYAPSAIRARGGKFRFIEGVPGYATPTAIEDPATFIPIWKQAAVNAKEAGFDGVQVHGSNGYLVHQFLDSSSNQRTDQWGGSIQNRARFGLEVLKALIDVWGAERVAIKLSPGNGYNDMGMPLEETLETYSYFITEADKLRLAFIELVRYTEFGDPVIDGTRRGTPHDVIGSYAPLIKRSAKFGNAGYSSEEAAQAVARGELDGVFFGMLSISNPDLARRFEHGKEVNTNLDMVNLYGNGESLEELEKGYNDYPIAVY</sequence>
<feature type="domain" description="NADH:flavin oxidoreductase/NADH oxidase N-terminal" evidence="1">
    <location>
        <begin position="11"/>
        <end position="354"/>
    </location>
</feature>
<evidence type="ECO:0000313" key="2">
    <source>
        <dbReference type="EMBL" id="KIY69208.1"/>
    </source>
</evidence>
<dbReference type="EMBL" id="KN880488">
    <property type="protein sequence ID" value="KIY69208.1"/>
    <property type="molecule type" value="Genomic_DNA"/>
</dbReference>
<proteinExistence type="predicted"/>
<gene>
    <name evidence="2" type="ORF">CYLTODRAFT_420924</name>
</gene>
<dbReference type="AlphaFoldDB" id="A0A0D7BFB8"/>
<evidence type="ECO:0000259" key="1">
    <source>
        <dbReference type="Pfam" id="PF00724"/>
    </source>
</evidence>
<keyword evidence="3" id="KW-1185">Reference proteome</keyword>
<dbReference type="STRING" id="1314674.A0A0D7BFB8"/>
<dbReference type="Proteomes" id="UP000054007">
    <property type="component" value="Unassembled WGS sequence"/>
</dbReference>
<dbReference type="OrthoDB" id="276546at2759"/>
<dbReference type="Pfam" id="PF00724">
    <property type="entry name" value="Oxidored_FMN"/>
    <property type="match status" value="1"/>
</dbReference>
<protein>
    <submittedName>
        <fullName evidence="2">FMN-linked oxidoreductase</fullName>
    </submittedName>
</protein>
<dbReference type="GO" id="GO:0016491">
    <property type="term" value="F:oxidoreductase activity"/>
    <property type="evidence" value="ECO:0007669"/>
    <property type="project" value="InterPro"/>
</dbReference>
<dbReference type="CDD" id="cd02933">
    <property type="entry name" value="OYE_like_FMN"/>
    <property type="match status" value="1"/>
</dbReference>
<evidence type="ECO:0000313" key="3">
    <source>
        <dbReference type="Proteomes" id="UP000054007"/>
    </source>
</evidence>
<dbReference type="GO" id="GO:0010181">
    <property type="term" value="F:FMN binding"/>
    <property type="evidence" value="ECO:0007669"/>
    <property type="project" value="InterPro"/>
</dbReference>